<feature type="compositionally biased region" description="Low complexity" evidence="1">
    <location>
        <begin position="36"/>
        <end position="46"/>
    </location>
</feature>
<dbReference type="EMBL" id="CP073767">
    <property type="protein sequence ID" value="UWZ55047.1"/>
    <property type="molecule type" value="Genomic_DNA"/>
</dbReference>
<gene>
    <name evidence="2" type="ORF">Daura_01815</name>
</gene>
<evidence type="ECO:0000313" key="2">
    <source>
        <dbReference type="EMBL" id="UWZ55047.1"/>
    </source>
</evidence>
<feature type="region of interest" description="Disordered" evidence="1">
    <location>
        <begin position="1"/>
        <end position="76"/>
    </location>
</feature>
<dbReference type="InterPro" id="IPR016024">
    <property type="entry name" value="ARM-type_fold"/>
</dbReference>
<dbReference type="SUPFAM" id="SSF48371">
    <property type="entry name" value="ARM repeat"/>
    <property type="match status" value="1"/>
</dbReference>
<proteinExistence type="predicted"/>
<sequence length="760" mass="83427">MTAAAEQPQPSPQPAAQPEDQPPAQPQAQPGPPAPRAAQPQPTAAPSKDATDGDIDNDTTDAETIGARDTIDDGDDAVRSLPATMIRSYGILDSEFLGPSAIGPGSTSIGAILNLSAGPGRRRCVNQPLDGAVVLERIHTYAPTSTPDRLVERLVRRPVAYLSGPPGSGRITAALVGLARTHAPDRITQLRLVGDEPIHAYLSDRDLLRRDHGHVVELARTVEPEPSELAQLSTLAREARAAVVFIGAADANSRQLVEYHVEHTAPEAREVFLVWLERRLRDRGGCVDACPTCEGACVQRYLERCRTRYVRHLSANTMADAVRFAEDFAELVPDDSMAEDLLADRRTLRAKAAKLLGAAPAGEGQDRDGYRARRLAQHRRAARLAFAVFHGYPLIRVFEATGALSRRLDEAAGRSTSDRTVLEHSLEDLLDGIRHEGSTDRADRVGAARIARLRQPGLVRGLLDVAWHEYDTAREPLLRWLDDLVESDDARPVAAAAGLLCEYDFEQVSRHLLASWAASNTRSRREAAALACELAVHNPALESRVLRCVAGWVEQPGNRRDTAVRTYATNTFRRRYPLDALTALERAARDDMQRTSNAIPVGVRGIYYTNSTAVLQRLVRWPDSPVANLRTMASRCLLQLAEVDSDAIGEAATNAWPALLRQTAKGEVSAADHASLWPGALLNPVTARQAWSVFERWIARAAGDADLTGVLCEVFDHVLQGAPLNRRAGFYLRYFWRRNMPDNPILDIVDRMLKGRDHEH</sequence>
<dbReference type="RefSeq" id="WP_033363141.1">
    <property type="nucleotide sequence ID" value="NZ_CP073767.1"/>
</dbReference>
<name>A0A9Q9MMT3_9ACTN</name>
<reference evidence="2" key="1">
    <citation type="submission" date="2021-04" db="EMBL/GenBank/DDBJ databases">
        <title>Dactylosporangium aurantiacum NRRL B-8018 full assembly.</title>
        <authorList>
            <person name="Hartkoorn R.C."/>
            <person name="Beaudoing E."/>
            <person name="Hot D."/>
        </authorList>
    </citation>
    <scope>NUCLEOTIDE SEQUENCE</scope>
    <source>
        <strain evidence="2">NRRL B-8018</strain>
    </source>
</reference>
<dbReference type="AlphaFoldDB" id="A0A9Q9MMT3"/>
<evidence type="ECO:0000313" key="3">
    <source>
        <dbReference type="Proteomes" id="UP001058003"/>
    </source>
</evidence>
<protein>
    <submittedName>
        <fullName evidence="2">Uncharacterized protein</fullName>
    </submittedName>
</protein>
<feature type="compositionally biased region" description="Pro residues" evidence="1">
    <location>
        <begin position="9"/>
        <end position="35"/>
    </location>
</feature>
<organism evidence="2 3">
    <name type="scientific">Dactylosporangium aurantiacum</name>
    <dbReference type="NCBI Taxonomy" id="35754"/>
    <lineage>
        <taxon>Bacteria</taxon>
        <taxon>Bacillati</taxon>
        <taxon>Actinomycetota</taxon>
        <taxon>Actinomycetes</taxon>
        <taxon>Micromonosporales</taxon>
        <taxon>Micromonosporaceae</taxon>
        <taxon>Dactylosporangium</taxon>
    </lineage>
</organism>
<dbReference type="OrthoDB" id="3319826at2"/>
<dbReference type="KEGG" id="daur:Daura_01815"/>
<accession>A0A9Q9MMT3</accession>
<evidence type="ECO:0000256" key="1">
    <source>
        <dbReference type="SAM" id="MobiDB-lite"/>
    </source>
</evidence>
<feature type="compositionally biased region" description="Acidic residues" evidence="1">
    <location>
        <begin position="52"/>
        <end position="61"/>
    </location>
</feature>
<keyword evidence="3" id="KW-1185">Reference proteome</keyword>
<dbReference type="Proteomes" id="UP001058003">
    <property type="component" value="Chromosome"/>
</dbReference>